<proteinExistence type="predicted"/>
<evidence type="ECO:0000313" key="2">
    <source>
        <dbReference type="EMBL" id="KAK2117603.1"/>
    </source>
</evidence>
<comment type="caution">
    <text evidence="2">The sequence shown here is derived from an EMBL/GenBank/DDBJ whole genome shotgun (WGS) entry which is preliminary data.</text>
</comment>
<feature type="compositionally biased region" description="Basic and acidic residues" evidence="1">
    <location>
        <begin position="1"/>
        <end position="10"/>
    </location>
</feature>
<reference evidence="2 3" key="1">
    <citation type="submission" date="2023-05" db="EMBL/GenBank/DDBJ databases">
        <title>B98-5 Cell Line De Novo Hybrid Assembly: An Optical Mapping Approach.</title>
        <authorList>
            <person name="Kananen K."/>
            <person name="Auerbach J.A."/>
            <person name="Kautto E."/>
            <person name="Blachly J.S."/>
        </authorList>
    </citation>
    <scope>NUCLEOTIDE SEQUENCE [LARGE SCALE GENOMIC DNA]</scope>
    <source>
        <strain evidence="2">B95-8</strain>
        <tissue evidence="2">Cell line</tissue>
    </source>
</reference>
<feature type="non-terminal residue" evidence="2">
    <location>
        <position position="142"/>
    </location>
</feature>
<protein>
    <submittedName>
        <fullName evidence="2">Uncharacterized protein</fullName>
    </submittedName>
</protein>
<evidence type="ECO:0000256" key="1">
    <source>
        <dbReference type="SAM" id="MobiDB-lite"/>
    </source>
</evidence>
<feature type="compositionally biased region" description="Basic residues" evidence="1">
    <location>
        <begin position="61"/>
        <end position="74"/>
    </location>
</feature>
<dbReference type="Proteomes" id="UP001266305">
    <property type="component" value="Unassembled WGS sequence"/>
</dbReference>
<evidence type="ECO:0000313" key="3">
    <source>
        <dbReference type="Proteomes" id="UP001266305"/>
    </source>
</evidence>
<feature type="region of interest" description="Disordered" evidence="1">
    <location>
        <begin position="1"/>
        <end position="111"/>
    </location>
</feature>
<gene>
    <name evidence="2" type="ORF">P7K49_004489</name>
</gene>
<feature type="non-terminal residue" evidence="2">
    <location>
        <position position="1"/>
    </location>
</feature>
<organism evidence="2 3">
    <name type="scientific">Saguinus oedipus</name>
    <name type="common">Cotton-top tamarin</name>
    <name type="synonym">Oedipomidas oedipus</name>
    <dbReference type="NCBI Taxonomy" id="9490"/>
    <lineage>
        <taxon>Eukaryota</taxon>
        <taxon>Metazoa</taxon>
        <taxon>Chordata</taxon>
        <taxon>Craniata</taxon>
        <taxon>Vertebrata</taxon>
        <taxon>Euteleostomi</taxon>
        <taxon>Mammalia</taxon>
        <taxon>Eutheria</taxon>
        <taxon>Euarchontoglires</taxon>
        <taxon>Primates</taxon>
        <taxon>Haplorrhini</taxon>
        <taxon>Platyrrhini</taxon>
        <taxon>Cebidae</taxon>
        <taxon>Callitrichinae</taxon>
        <taxon>Saguinus</taxon>
    </lineage>
</organism>
<feature type="compositionally biased region" description="Basic and acidic residues" evidence="1">
    <location>
        <begin position="17"/>
        <end position="39"/>
    </location>
</feature>
<sequence length="142" mass="15505">TKREEGEGRGRGRKADRKLATGEGEGRERRGARPGRGAEAEEAGAPQRSVASLPASASRTHGGRRRRRPRRRGGRLAAGHGESLRAQGQLGLSPRLRRIAGPKPNQELSFDGSLWRDKEGAHSCGRWAREFGACPGRRARLR</sequence>
<name>A0ABQ9W7J6_SAGOE</name>
<keyword evidence="3" id="KW-1185">Reference proteome</keyword>
<dbReference type="EMBL" id="JASSZA010000002">
    <property type="protein sequence ID" value="KAK2117603.1"/>
    <property type="molecule type" value="Genomic_DNA"/>
</dbReference>
<accession>A0ABQ9W7J6</accession>